<dbReference type="HAMAP" id="MF_00244">
    <property type="entry name" value="NaMN_adenylyltr"/>
    <property type="match status" value="1"/>
</dbReference>
<evidence type="ECO:0000256" key="2">
    <source>
        <dbReference type="ARBA" id="ARBA00005019"/>
    </source>
</evidence>
<evidence type="ECO:0000256" key="5">
    <source>
        <dbReference type="ARBA" id="ARBA00022679"/>
    </source>
</evidence>
<gene>
    <name evidence="11 13" type="primary">nadD</name>
    <name evidence="13" type="ORF">A3K90_10055</name>
</gene>
<evidence type="ECO:0000256" key="4">
    <source>
        <dbReference type="ARBA" id="ARBA00022642"/>
    </source>
</evidence>
<keyword evidence="5 11" id="KW-0808">Transferase</keyword>
<organism evidence="13 14">
    <name type="scientific">Pelodictyon luteolum</name>
    <dbReference type="NCBI Taxonomy" id="1100"/>
    <lineage>
        <taxon>Bacteria</taxon>
        <taxon>Pseudomonadati</taxon>
        <taxon>Chlorobiota</taxon>
        <taxon>Chlorobiia</taxon>
        <taxon>Chlorobiales</taxon>
        <taxon>Chlorobiaceae</taxon>
        <taxon>Chlorobium/Pelodictyon group</taxon>
        <taxon>Pelodictyon</taxon>
    </lineage>
</organism>
<evidence type="ECO:0000256" key="3">
    <source>
        <dbReference type="ARBA" id="ARBA00009014"/>
    </source>
</evidence>
<dbReference type="GO" id="GO:0004515">
    <property type="term" value="F:nicotinate-nucleotide adenylyltransferase activity"/>
    <property type="evidence" value="ECO:0007669"/>
    <property type="project" value="UniProtKB-UniRule"/>
</dbReference>
<comment type="pathway">
    <text evidence="2 11">Cofactor biosynthesis; NAD(+) biosynthesis; deamido-NAD(+) from nicotinate D-ribonucleotide: step 1/1.</text>
</comment>
<keyword evidence="8 11" id="KW-0067">ATP-binding</keyword>
<dbReference type="GO" id="GO:0005524">
    <property type="term" value="F:ATP binding"/>
    <property type="evidence" value="ECO:0007669"/>
    <property type="project" value="UniProtKB-KW"/>
</dbReference>
<dbReference type="RefSeq" id="WP_303681038.1">
    <property type="nucleotide sequence ID" value="NZ_LVWG01000017.1"/>
</dbReference>
<dbReference type="PANTHER" id="PTHR39321">
    <property type="entry name" value="NICOTINATE-NUCLEOTIDE ADENYLYLTRANSFERASE-RELATED"/>
    <property type="match status" value="1"/>
</dbReference>
<dbReference type="EMBL" id="LVWG01000017">
    <property type="protein sequence ID" value="KZK74878.1"/>
    <property type="molecule type" value="Genomic_DNA"/>
</dbReference>
<dbReference type="Proteomes" id="UP000076481">
    <property type="component" value="Unassembled WGS sequence"/>
</dbReference>
<keyword evidence="7 11" id="KW-0547">Nucleotide-binding</keyword>
<evidence type="ECO:0000256" key="10">
    <source>
        <dbReference type="ARBA" id="ARBA00048721"/>
    </source>
</evidence>
<evidence type="ECO:0000313" key="14">
    <source>
        <dbReference type="Proteomes" id="UP000076481"/>
    </source>
</evidence>
<keyword evidence="9 11" id="KW-0520">NAD</keyword>
<dbReference type="InterPro" id="IPR004821">
    <property type="entry name" value="Cyt_trans-like"/>
</dbReference>
<dbReference type="AlphaFoldDB" id="A0A165M6R6"/>
<comment type="caution">
    <text evidence="13">The sequence shown here is derived from an EMBL/GenBank/DDBJ whole genome shotgun (WGS) entry which is preliminary data.</text>
</comment>
<accession>A0A165M6R6</accession>
<dbReference type="Gene3D" id="3.40.50.620">
    <property type="entry name" value="HUPs"/>
    <property type="match status" value="1"/>
</dbReference>
<dbReference type="Pfam" id="PF01467">
    <property type="entry name" value="CTP_transf_like"/>
    <property type="match status" value="1"/>
</dbReference>
<name>A0A165M6R6_PELLU</name>
<evidence type="ECO:0000256" key="7">
    <source>
        <dbReference type="ARBA" id="ARBA00022741"/>
    </source>
</evidence>
<evidence type="ECO:0000256" key="8">
    <source>
        <dbReference type="ARBA" id="ARBA00022840"/>
    </source>
</evidence>
<keyword evidence="6 11" id="KW-0548">Nucleotidyltransferase</keyword>
<dbReference type="NCBIfam" id="TIGR00482">
    <property type="entry name" value="nicotinate (nicotinamide) nucleotide adenylyltransferase"/>
    <property type="match status" value="1"/>
</dbReference>
<comment type="catalytic activity">
    <reaction evidence="10 11">
        <text>nicotinate beta-D-ribonucleotide + ATP + H(+) = deamido-NAD(+) + diphosphate</text>
        <dbReference type="Rhea" id="RHEA:22860"/>
        <dbReference type="ChEBI" id="CHEBI:15378"/>
        <dbReference type="ChEBI" id="CHEBI:30616"/>
        <dbReference type="ChEBI" id="CHEBI:33019"/>
        <dbReference type="ChEBI" id="CHEBI:57502"/>
        <dbReference type="ChEBI" id="CHEBI:58437"/>
        <dbReference type="EC" id="2.7.7.18"/>
    </reaction>
</comment>
<dbReference type="SUPFAM" id="SSF52374">
    <property type="entry name" value="Nucleotidylyl transferase"/>
    <property type="match status" value="1"/>
</dbReference>
<evidence type="ECO:0000256" key="11">
    <source>
        <dbReference type="HAMAP-Rule" id="MF_00244"/>
    </source>
</evidence>
<evidence type="ECO:0000256" key="6">
    <source>
        <dbReference type="ARBA" id="ARBA00022695"/>
    </source>
</evidence>
<dbReference type="InterPro" id="IPR005248">
    <property type="entry name" value="NadD/NMNAT"/>
</dbReference>
<comment type="similarity">
    <text evidence="3 11">Belongs to the NadD family.</text>
</comment>
<dbReference type="NCBIfam" id="TIGR00125">
    <property type="entry name" value="cyt_tran_rel"/>
    <property type="match status" value="1"/>
</dbReference>
<evidence type="ECO:0000259" key="12">
    <source>
        <dbReference type="Pfam" id="PF01467"/>
    </source>
</evidence>
<evidence type="ECO:0000256" key="1">
    <source>
        <dbReference type="ARBA" id="ARBA00002324"/>
    </source>
</evidence>
<dbReference type="GO" id="GO:0009435">
    <property type="term" value="P:NAD+ biosynthetic process"/>
    <property type="evidence" value="ECO:0007669"/>
    <property type="project" value="UniProtKB-UniRule"/>
</dbReference>
<evidence type="ECO:0000256" key="9">
    <source>
        <dbReference type="ARBA" id="ARBA00023027"/>
    </source>
</evidence>
<keyword evidence="4 11" id="KW-0662">Pyridine nucleotide biosynthesis</keyword>
<dbReference type="EC" id="2.7.7.18" evidence="11"/>
<dbReference type="UniPathway" id="UPA00253">
    <property type="reaction ID" value="UER00332"/>
</dbReference>
<dbReference type="InterPro" id="IPR014729">
    <property type="entry name" value="Rossmann-like_a/b/a_fold"/>
</dbReference>
<dbReference type="PANTHER" id="PTHR39321:SF3">
    <property type="entry name" value="PHOSPHOPANTETHEINE ADENYLYLTRANSFERASE"/>
    <property type="match status" value="1"/>
</dbReference>
<feature type="domain" description="Cytidyltransferase-like" evidence="12">
    <location>
        <begin position="5"/>
        <end position="165"/>
    </location>
</feature>
<protein>
    <recommendedName>
        <fullName evidence="11">Probable nicotinate-nucleotide adenylyltransferase</fullName>
        <ecNumber evidence="11">2.7.7.18</ecNumber>
    </recommendedName>
    <alternativeName>
        <fullName evidence="11">Deamido-NAD(+) diphosphorylase</fullName>
    </alternativeName>
    <alternativeName>
        <fullName evidence="11">Deamido-NAD(+) pyrophosphorylase</fullName>
    </alternativeName>
    <alternativeName>
        <fullName evidence="11">Nicotinate mononucleotide adenylyltransferase</fullName>
        <shortName evidence="11">NaMN adenylyltransferase</shortName>
    </alternativeName>
</protein>
<proteinExistence type="inferred from homology"/>
<sequence length="194" mass="21356">MHLAVFGGTFDPPHNGHLALALFARELLPADRILISVSNNPLKSTCGASDRQRLAMAELLSLEVNRTGMDSDVSGWELQQQTPSYTVDLLRHIRSSYPDAHLTLLIGEDSYLDFPRWRDPEGIFALADVAVFRRRGDAGPDMLAEDSRVRCIAFEAPVSSTMVRELAAAGKSLRGIVPESVMQYILSEGLYRGA</sequence>
<dbReference type="CDD" id="cd02165">
    <property type="entry name" value="NMNAT"/>
    <property type="match status" value="1"/>
</dbReference>
<comment type="function">
    <text evidence="1 11">Catalyzes the reversible adenylation of nicotinate mononucleotide (NaMN) to nicotinic acid adenine dinucleotide (NaAD).</text>
</comment>
<evidence type="ECO:0000313" key="13">
    <source>
        <dbReference type="EMBL" id="KZK74878.1"/>
    </source>
</evidence>
<reference evidence="13 14" key="1">
    <citation type="submission" date="2016-03" db="EMBL/GenBank/DDBJ databases">
        <title>Speciation and ecological success in dimly lit waters: horizontal gene transfer in a green sulfur bacteria bloom unveiled by metagenomic assembly.</title>
        <authorList>
            <person name="Llorens-Mares T."/>
            <person name="Liu Z."/>
            <person name="Allen L.Z."/>
            <person name="Rusch D.B."/>
            <person name="Craig M.T."/>
            <person name="Dupont C.L."/>
            <person name="Bryant D.A."/>
            <person name="Casamayor E.O."/>
        </authorList>
    </citation>
    <scope>NUCLEOTIDE SEQUENCE [LARGE SCALE GENOMIC DNA]</scope>
    <source>
        <strain evidence="13">CIII</strain>
    </source>
</reference>